<dbReference type="InterPro" id="IPR052895">
    <property type="entry name" value="HetReg/Transcr_Mod"/>
</dbReference>
<dbReference type="Pfam" id="PF06985">
    <property type="entry name" value="HET"/>
    <property type="match status" value="1"/>
</dbReference>
<feature type="domain" description="Heterokaryon incompatibility" evidence="1">
    <location>
        <begin position="93"/>
        <end position="250"/>
    </location>
</feature>
<dbReference type="STRING" id="2512241.A0A553HRB0"/>
<dbReference type="AlphaFoldDB" id="A0A553HRB0"/>
<dbReference type="InterPro" id="IPR010730">
    <property type="entry name" value="HET"/>
</dbReference>
<gene>
    <name evidence="2" type="ORF">FHL15_008666</name>
</gene>
<organism evidence="2 3">
    <name type="scientific">Xylaria flabelliformis</name>
    <dbReference type="NCBI Taxonomy" id="2512241"/>
    <lineage>
        <taxon>Eukaryota</taxon>
        <taxon>Fungi</taxon>
        <taxon>Dikarya</taxon>
        <taxon>Ascomycota</taxon>
        <taxon>Pezizomycotina</taxon>
        <taxon>Sordariomycetes</taxon>
        <taxon>Xylariomycetidae</taxon>
        <taxon>Xylariales</taxon>
        <taxon>Xylariaceae</taxon>
        <taxon>Xylaria</taxon>
    </lineage>
</organism>
<proteinExistence type="predicted"/>
<dbReference type="PANTHER" id="PTHR24148:SF64">
    <property type="entry name" value="HETEROKARYON INCOMPATIBILITY DOMAIN-CONTAINING PROTEIN"/>
    <property type="match status" value="1"/>
</dbReference>
<sequence>MQVIPAARWGQDGCNILLYSHHYTQNSSDLVSGCRSRFTMNHPFLAKKLPYSWENVKEYWPQRLIHVPTMESIPRDDNNVYRAAGIDVHKPKYNILSYTWGRWKIPDGTDCPALPVTGTPWQIPAVKEEHFTVDAFQKVIRTITGTDIAWVWVDVGCIDQRDNEQAALEIGRQASIFKQAQSSFVWLSHVSTAKLTSAIQDAQTYGLEMRDYIDKRHANLDIMHIVTELKRALNDIFEDPWFSSLWTLQEVVLRNDAVMLSTEGEPVAWEPEPRLQYAFLTMFINHCQNIYWDLEDVEKRVWATRYTGNGSVDEGLVDSLRDIREQILKAGFYYLFSDNPNVQYGTARYRKTSRRVDRVYAIMQIYDIRVGKSARPGDNPELEELVDEFAGAIHTHSAILGQLFLHVTPPEKGKTWRITENSTVPDILMNYREPNSLCTIVVNPENRSGPVRASGMCCLLADLMKISTEAGFREGLMADNGWGLRFEVLLDYHIKGTITGRRTLYAPHLIDSRLLETNSESATIDHEKVRVLLLGDVRGTWNTRNRAFERRNLGLLLYSGAVGDDGDWKSAPYERLGICLWGAFEDWHDQILEQIPWERVDGLELH</sequence>
<evidence type="ECO:0000313" key="2">
    <source>
        <dbReference type="EMBL" id="TRX90497.1"/>
    </source>
</evidence>
<dbReference type="EMBL" id="VFLP01000055">
    <property type="protein sequence ID" value="TRX90497.1"/>
    <property type="molecule type" value="Genomic_DNA"/>
</dbReference>
<evidence type="ECO:0000259" key="1">
    <source>
        <dbReference type="Pfam" id="PF06985"/>
    </source>
</evidence>
<accession>A0A553HRB0</accession>
<reference evidence="3" key="1">
    <citation type="submission" date="2019-06" db="EMBL/GenBank/DDBJ databases">
        <title>Draft genome sequence of the griseofulvin-producing fungus Xylaria cubensis strain G536.</title>
        <authorList>
            <person name="Mead M.E."/>
            <person name="Raja H.A."/>
            <person name="Steenwyk J.L."/>
            <person name="Knowles S.L."/>
            <person name="Oberlies N.H."/>
            <person name="Rokas A."/>
        </authorList>
    </citation>
    <scope>NUCLEOTIDE SEQUENCE [LARGE SCALE GENOMIC DNA]</scope>
    <source>
        <strain evidence="3">G536</strain>
    </source>
</reference>
<protein>
    <recommendedName>
        <fullName evidence="1">Heterokaryon incompatibility domain-containing protein</fullName>
    </recommendedName>
</protein>
<dbReference type="PANTHER" id="PTHR24148">
    <property type="entry name" value="ANKYRIN REPEAT DOMAIN-CONTAINING PROTEIN 39 HOMOLOG-RELATED"/>
    <property type="match status" value="1"/>
</dbReference>
<dbReference type="OrthoDB" id="2157530at2759"/>
<comment type="caution">
    <text evidence="2">The sequence shown here is derived from an EMBL/GenBank/DDBJ whole genome shotgun (WGS) entry which is preliminary data.</text>
</comment>
<dbReference type="Proteomes" id="UP000319160">
    <property type="component" value="Unassembled WGS sequence"/>
</dbReference>
<name>A0A553HRB0_9PEZI</name>
<keyword evidence="3" id="KW-1185">Reference proteome</keyword>
<evidence type="ECO:0000313" key="3">
    <source>
        <dbReference type="Proteomes" id="UP000319160"/>
    </source>
</evidence>